<proteinExistence type="predicted"/>
<keyword evidence="1" id="KW-0223">Dioxygenase</keyword>
<organism evidence="1 2">
    <name type="scientific">Mucilaginibacter ginsenosidivorans</name>
    <dbReference type="NCBI Taxonomy" id="398053"/>
    <lineage>
        <taxon>Bacteria</taxon>
        <taxon>Pseudomonadati</taxon>
        <taxon>Bacteroidota</taxon>
        <taxon>Sphingobacteriia</taxon>
        <taxon>Sphingobacteriales</taxon>
        <taxon>Sphingobacteriaceae</taxon>
        <taxon>Mucilaginibacter</taxon>
    </lineage>
</organism>
<protein>
    <submittedName>
        <fullName evidence="1">Phytanoyl-CoA dioxygenase family protein</fullName>
    </submittedName>
</protein>
<sequence length="324" mass="36778">MGEGKAEAGKILFKALLEKESFSEEETNRRIGLARSQDYWRKLNPQLNVCAGLKFDDFEERPLTPGGIDEMLEKLSREGYFSTGSPIIRKDVTARMLLGVENLRKAGWHEVWAFVYDEFWQVTRTPSMLSLLSAHLGKGFMAMPHVVVHYVYPEKGAGWSPHVDFSDRQDRFTVWFPLSDATIDNGCMYIIARHRVSEALLEKWLNMEDLSHREVKTLLQSTRALPVPAGSILSWKGDVIHWGTMSAKNVQPRVSLSVVYIKENTHPLPDEVPLLSPAEVPVFSTRLMAVAKAIKYYKIHVLSLNKFSAIAHELLTANKENRIA</sequence>
<name>A0A5B8UUM1_9SPHI</name>
<evidence type="ECO:0000313" key="2">
    <source>
        <dbReference type="Proteomes" id="UP000321479"/>
    </source>
</evidence>
<dbReference type="OrthoDB" id="9814777at2"/>
<dbReference type="Proteomes" id="UP000321479">
    <property type="component" value="Chromosome"/>
</dbReference>
<gene>
    <name evidence="1" type="ORF">FRZ54_05260</name>
</gene>
<dbReference type="SUPFAM" id="SSF51197">
    <property type="entry name" value="Clavaminate synthase-like"/>
    <property type="match status" value="1"/>
</dbReference>
<dbReference type="AlphaFoldDB" id="A0A5B8UUM1"/>
<dbReference type="InterPro" id="IPR008775">
    <property type="entry name" value="Phytyl_CoA_dOase-like"/>
</dbReference>
<accession>A0A5B8UUM1</accession>
<dbReference type="Gene3D" id="2.60.120.620">
    <property type="entry name" value="q2cbj1_9rhob like domain"/>
    <property type="match status" value="1"/>
</dbReference>
<dbReference type="RefSeq" id="WP_147030598.1">
    <property type="nucleotide sequence ID" value="NZ_CP042436.1"/>
</dbReference>
<reference evidence="1 2" key="1">
    <citation type="journal article" date="2017" name="Curr. Microbiol.">
        <title>Mucilaginibacter ginsenosidivorans sp. nov., Isolated from Soil of Ginseng Field.</title>
        <authorList>
            <person name="Kim M.M."/>
            <person name="Siddiqi M.Z."/>
            <person name="Im W.T."/>
        </authorList>
    </citation>
    <scope>NUCLEOTIDE SEQUENCE [LARGE SCALE GENOMIC DNA]</scope>
    <source>
        <strain evidence="1 2">Gsoil 3017</strain>
    </source>
</reference>
<keyword evidence="1" id="KW-0560">Oxidoreductase</keyword>
<dbReference type="EMBL" id="CP042436">
    <property type="protein sequence ID" value="QEC62021.1"/>
    <property type="molecule type" value="Genomic_DNA"/>
</dbReference>
<keyword evidence="2" id="KW-1185">Reference proteome</keyword>
<dbReference type="KEGG" id="mgin:FRZ54_05260"/>
<dbReference type="GO" id="GO:0016706">
    <property type="term" value="F:2-oxoglutarate-dependent dioxygenase activity"/>
    <property type="evidence" value="ECO:0007669"/>
    <property type="project" value="UniProtKB-ARBA"/>
</dbReference>
<evidence type="ECO:0000313" key="1">
    <source>
        <dbReference type="EMBL" id="QEC62021.1"/>
    </source>
</evidence>
<dbReference type="Pfam" id="PF05721">
    <property type="entry name" value="PhyH"/>
    <property type="match status" value="1"/>
</dbReference>